<dbReference type="FunFam" id="3.20.20.140:FF:000039">
    <property type="entry name" value="Adenine deaminase"/>
    <property type="match status" value="1"/>
</dbReference>
<dbReference type="InterPro" id="IPR032466">
    <property type="entry name" value="Metal_Hydrolase"/>
</dbReference>
<comment type="function">
    <text evidence="7">Catalyzes the hydrolytic deamination of adenine to hypoxanthine. Plays an important role in the purine salvage pathway and in nitrogen catabolism.</text>
</comment>
<name>A0A9P4I4C1_9PEZI</name>
<dbReference type="GO" id="GO:0005829">
    <property type="term" value="C:cytosol"/>
    <property type="evidence" value="ECO:0007669"/>
    <property type="project" value="TreeGrafter"/>
</dbReference>
<evidence type="ECO:0000256" key="4">
    <source>
        <dbReference type="ARBA" id="ARBA00022833"/>
    </source>
</evidence>
<dbReference type="PROSITE" id="PS00485">
    <property type="entry name" value="A_DEAMINASE"/>
    <property type="match status" value="1"/>
</dbReference>
<comment type="caution">
    <text evidence="9">The sequence shown here is derived from an EMBL/GenBank/DDBJ whole genome shotgun (WGS) entry which is preliminary data.</text>
</comment>
<evidence type="ECO:0000256" key="5">
    <source>
        <dbReference type="ARBA" id="ARBA00023080"/>
    </source>
</evidence>
<keyword evidence="1 7" id="KW-0963">Cytoplasm</keyword>
<evidence type="ECO:0000256" key="7">
    <source>
        <dbReference type="HAMAP-Rule" id="MF_03145"/>
    </source>
</evidence>
<feature type="domain" description="Adenosine deaminase" evidence="8">
    <location>
        <begin position="14"/>
        <end position="343"/>
    </location>
</feature>
<dbReference type="CDD" id="cd01320">
    <property type="entry name" value="ADA"/>
    <property type="match status" value="1"/>
</dbReference>
<evidence type="ECO:0000313" key="10">
    <source>
        <dbReference type="Proteomes" id="UP000799772"/>
    </source>
</evidence>
<dbReference type="EC" id="3.5.4.2" evidence="7"/>
<dbReference type="InterPro" id="IPR006330">
    <property type="entry name" value="Ado/ade_deaminase"/>
</dbReference>
<evidence type="ECO:0000256" key="6">
    <source>
        <dbReference type="ARBA" id="ARBA00023242"/>
    </source>
</evidence>
<dbReference type="EMBL" id="ML978143">
    <property type="protein sequence ID" value="KAF2092738.1"/>
    <property type="molecule type" value="Genomic_DNA"/>
</dbReference>
<gene>
    <name evidence="7" type="primary">AAH1</name>
    <name evidence="9" type="ORF">NA57DRAFT_49781</name>
</gene>
<dbReference type="InterPro" id="IPR006650">
    <property type="entry name" value="A/AMP_deam_AS"/>
</dbReference>
<dbReference type="PANTHER" id="PTHR43114">
    <property type="entry name" value="ADENINE DEAMINASE"/>
    <property type="match status" value="1"/>
</dbReference>
<evidence type="ECO:0000259" key="8">
    <source>
        <dbReference type="Pfam" id="PF00962"/>
    </source>
</evidence>
<feature type="binding site" evidence="7">
    <location>
        <position position="21"/>
    </location>
    <ligand>
        <name>Zn(2+)</name>
        <dbReference type="ChEBI" id="CHEBI:29105"/>
        <note>catalytic</note>
    </ligand>
</feature>
<dbReference type="NCBIfam" id="TIGR01430">
    <property type="entry name" value="aden_deam"/>
    <property type="match status" value="1"/>
</dbReference>
<reference evidence="9" key="1">
    <citation type="journal article" date="2020" name="Stud. Mycol.">
        <title>101 Dothideomycetes genomes: a test case for predicting lifestyles and emergence of pathogens.</title>
        <authorList>
            <person name="Haridas S."/>
            <person name="Albert R."/>
            <person name="Binder M."/>
            <person name="Bloem J."/>
            <person name="Labutti K."/>
            <person name="Salamov A."/>
            <person name="Andreopoulos B."/>
            <person name="Baker S."/>
            <person name="Barry K."/>
            <person name="Bills G."/>
            <person name="Bluhm B."/>
            <person name="Cannon C."/>
            <person name="Castanera R."/>
            <person name="Culley D."/>
            <person name="Daum C."/>
            <person name="Ezra D."/>
            <person name="Gonzalez J."/>
            <person name="Henrissat B."/>
            <person name="Kuo A."/>
            <person name="Liang C."/>
            <person name="Lipzen A."/>
            <person name="Lutzoni F."/>
            <person name="Magnuson J."/>
            <person name="Mondo S."/>
            <person name="Nolan M."/>
            <person name="Ohm R."/>
            <person name="Pangilinan J."/>
            <person name="Park H.-J."/>
            <person name="Ramirez L."/>
            <person name="Alfaro M."/>
            <person name="Sun H."/>
            <person name="Tritt A."/>
            <person name="Yoshinaga Y."/>
            <person name="Zwiers L.-H."/>
            <person name="Turgeon B."/>
            <person name="Goodwin S."/>
            <person name="Spatafora J."/>
            <person name="Crous P."/>
            <person name="Grigoriev I."/>
        </authorList>
    </citation>
    <scope>NUCLEOTIDE SEQUENCE</scope>
    <source>
        <strain evidence="9">CBS 133067</strain>
    </source>
</reference>
<dbReference type="SUPFAM" id="SSF51556">
    <property type="entry name" value="Metallo-dependent hydrolases"/>
    <property type="match status" value="1"/>
</dbReference>
<dbReference type="Pfam" id="PF00962">
    <property type="entry name" value="A_deaminase"/>
    <property type="match status" value="1"/>
</dbReference>
<dbReference type="InterPro" id="IPR001365">
    <property type="entry name" value="A_deaminase_dom"/>
</dbReference>
<keyword evidence="4 7" id="KW-0862">Zinc</keyword>
<keyword evidence="5 7" id="KW-0546">Nucleotide metabolism</keyword>
<dbReference type="HAMAP" id="MF_01962">
    <property type="entry name" value="Adenine_deaminase"/>
    <property type="match status" value="1"/>
</dbReference>
<evidence type="ECO:0000313" key="9">
    <source>
        <dbReference type="EMBL" id="KAF2092738.1"/>
    </source>
</evidence>
<keyword evidence="2 7" id="KW-0479">Metal-binding</keyword>
<feature type="binding site" evidence="7">
    <location>
        <position position="290"/>
    </location>
    <ligand>
        <name>Zn(2+)</name>
        <dbReference type="ChEBI" id="CHEBI:29105"/>
        <note>catalytic</note>
    </ligand>
</feature>
<feature type="binding site" evidence="7">
    <location>
        <position position="209"/>
    </location>
    <ligand>
        <name>Zn(2+)</name>
        <dbReference type="ChEBI" id="CHEBI:29105"/>
        <note>catalytic</note>
    </ligand>
</feature>
<dbReference type="OrthoDB" id="272271at2759"/>
<keyword evidence="3 7" id="KW-0378">Hydrolase</keyword>
<dbReference type="GO" id="GO:0009168">
    <property type="term" value="P:purine ribonucleoside monophosphate biosynthetic process"/>
    <property type="evidence" value="ECO:0007669"/>
    <property type="project" value="InterPro"/>
</dbReference>
<accession>A0A9P4I4C1</accession>
<dbReference type="GO" id="GO:0005634">
    <property type="term" value="C:nucleus"/>
    <property type="evidence" value="ECO:0007669"/>
    <property type="project" value="UniProtKB-SubCell"/>
</dbReference>
<organism evidence="9 10">
    <name type="scientific">Rhizodiscina lignyota</name>
    <dbReference type="NCBI Taxonomy" id="1504668"/>
    <lineage>
        <taxon>Eukaryota</taxon>
        <taxon>Fungi</taxon>
        <taxon>Dikarya</taxon>
        <taxon>Ascomycota</taxon>
        <taxon>Pezizomycotina</taxon>
        <taxon>Dothideomycetes</taxon>
        <taxon>Pleosporomycetidae</taxon>
        <taxon>Aulographales</taxon>
        <taxon>Rhizodiscinaceae</taxon>
        <taxon>Rhizodiscina</taxon>
    </lineage>
</organism>
<dbReference type="GO" id="GO:0008270">
    <property type="term" value="F:zinc ion binding"/>
    <property type="evidence" value="ECO:0007669"/>
    <property type="project" value="UniProtKB-UniRule"/>
</dbReference>
<dbReference type="Gene3D" id="3.20.20.140">
    <property type="entry name" value="Metal-dependent hydrolases"/>
    <property type="match status" value="1"/>
</dbReference>
<dbReference type="GO" id="GO:0043103">
    <property type="term" value="P:hypoxanthine salvage"/>
    <property type="evidence" value="ECO:0007669"/>
    <property type="project" value="UniProtKB-UniRule"/>
</dbReference>
<keyword evidence="6 7" id="KW-0539">Nucleus</keyword>
<comment type="catalytic activity">
    <reaction evidence="7">
        <text>adenine + H2O + H(+) = hypoxanthine + NH4(+)</text>
        <dbReference type="Rhea" id="RHEA:23688"/>
        <dbReference type="ChEBI" id="CHEBI:15377"/>
        <dbReference type="ChEBI" id="CHEBI:15378"/>
        <dbReference type="ChEBI" id="CHEBI:16708"/>
        <dbReference type="ChEBI" id="CHEBI:17368"/>
        <dbReference type="ChEBI" id="CHEBI:28938"/>
        <dbReference type="EC" id="3.5.4.2"/>
    </reaction>
</comment>
<feature type="binding site" evidence="7">
    <location>
        <position position="291"/>
    </location>
    <ligand>
        <name>substrate</name>
    </ligand>
</feature>
<dbReference type="GO" id="GO:0000034">
    <property type="term" value="F:adenine deaminase activity"/>
    <property type="evidence" value="ECO:0007669"/>
    <property type="project" value="UniProtKB-UniRule"/>
</dbReference>
<dbReference type="GO" id="GO:0009117">
    <property type="term" value="P:nucleotide metabolic process"/>
    <property type="evidence" value="ECO:0007669"/>
    <property type="project" value="UniProtKB-KW"/>
</dbReference>
<dbReference type="PANTHER" id="PTHR43114:SF6">
    <property type="entry name" value="ADENINE DEAMINASE"/>
    <property type="match status" value="1"/>
</dbReference>
<feature type="binding site" evidence="7">
    <location>
        <position position="19"/>
    </location>
    <ligand>
        <name>Zn(2+)</name>
        <dbReference type="ChEBI" id="CHEBI:29105"/>
        <note>catalytic</note>
    </ligand>
</feature>
<dbReference type="Proteomes" id="UP000799772">
    <property type="component" value="Unassembled WGS sequence"/>
</dbReference>
<evidence type="ECO:0000256" key="2">
    <source>
        <dbReference type="ARBA" id="ARBA00022723"/>
    </source>
</evidence>
<evidence type="ECO:0000256" key="1">
    <source>
        <dbReference type="ARBA" id="ARBA00022490"/>
    </source>
</evidence>
<dbReference type="GO" id="GO:0006146">
    <property type="term" value="P:adenine catabolic process"/>
    <property type="evidence" value="ECO:0007669"/>
    <property type="project" value="UniProtKB-UniRule"/>
</dbReference>
<keyword evidence="10" id="KW-1185">Reference proteome</keyword>
<feature type="site" description="Important for catalytic activity" evidence="7">
    <location>
        <position position="233"/>
    </location>
</feature>
<evidence type="ECO:0000256" key="3">
    <source>
        <dbReference type="ARBA" id="ARBA00022801"/>
    </source>
</evidence>
<feature type="active site" description="Proton donor" evidence="7">
    <location>
        <position position="212"/>
    </location>
</feature>
<comment type="cofactor">
    <cofactor evidence="7">
        <name>Zn(2+)</name>
        <dbReference type="ChEBI" id="CHEBI:29105"/>
    </cofactor>
    <text evidence="7">Binds 1 zinc ion per subunit.</text>
</comment>
<dbReference type="AlphaFoldDB" id="A0A9P4I4C1"/>
<comment type="subcellular location">
    <subcellularLocation>
        <location evidence="7">Cytoplasm</location>
    </subcellularLocation>
    <subcellularLocation>
        <location evidence="7">Nucleus</location>
    </subcellularLocation>
</comment>
<dbReference type="InterPro" id="IPR028892">
    <property type="entry name" value="ADE"/>
</dbReference>
<proteinExistence type="inferred from homology"/>
<sequence length="354" mass="39194">MCKSSIHSFLQALPKVEHHMHIEGALSPSLIFKLAAKNGIELPKDDSAFSSVESLVERYKHFTSLDDFLHYYYIGMSVLLSAGDFEALAWDYFQHAAADGVVHAELFYDPQAHTSRGVSYSTIVSGISAARKRAESEFGITTELICCFLRHLPVSDSLMAFDSSEIQASFKDGSVIGIGLDSTELDKPPHLWKELYAKAATQELNLTAHAGEEGPAEYITDALASLHISRIDHGVHLIDDPELMASVAKEGIMLTVCPISNVVLKCFPSIKDVPIRKFLDAGVRFSINSDDPAYFGGYILDNYCAVDDAFQLSAEEWKSVCRAAIEGSWCSEERKAELLERLHSVMEHWRSKVA</sequence>
<protein>
    <recommendedName>
        <fullName evidence="7">Adenine deaminase</fullName>
        <shortName evidence="7">ADE</shortName>
        <ecNumber evidence="7">3.5.4.2</ecNumber>
    </recommendedName>
    <alternativeName>
        <fullName evidence="7">Adenine aminohydrolase</fullName>
        <shortName evidence="7">AAH</shortName>
    </alternativeName>
</protein>
<comment type="similarity">
    <text evidence="7">Belongs to the metallo-dependent hydrolases superfamily. Adenosine and AMP deaminases family. Adenine deaminase type 2 subfamily.</text>
</comment>